<dbReference type="KEGG" id="pbap:Pla133_11490"/>
<evidence type="ECO:0000313" key="3">
    <source>
        <dbReference type="Proteomes" id="UP000316921"/>
    </source>
</evidence>
<evidence type="ECO:0008006" key="4">
    <source>
        <dbReference type="Google" id="ProtNLM"/>
    </source>
</evidence>
<sequence length="417" mass="47325" precursor="true">MTATMPRHRSNNYLRLALGLGLALVLHAPLAPAQDDEGDEEGREKFAQVDPYTEGQPEAMQALGYRSFGPFLFLGNDRTDFVQREMGGSQMLFVETEHFKLGSSLTSYAYSDDREEKKKLAAEVKALGELLGSKLKAPRKKIDGWLRLHLFARRLEASYQRFHELFGIEPADYEAQGTYLGQPNKFVVVLCQRSSEFGRFERHYLQVETPVSYRWYLEGGGMGVVLDVEGLAQQMWADDETPLDTVLHCFAIQALAGNFANAYRRNNGAGPYWLEAALGHFVVREVDPRWVASFGLREGGTIDDDDHEWSQRVLNLVGNDFYASLEDMFAWREYAELNHRDHMVAWSKLEFLLTELQGDRRGFLNAVSAAAPVGDEAQARAAAIERQVVALEDCFELTPAEFDEAWASWVERTYKKR</sequence>
<evidence type="ECO:0000313" key="2">
    <source>
        <dbReference type="EMBL" id="QDU66083.1"/>
    </source>
</evidence>
<feature type="signal peptide" evidence="1">
    <location>
        <begin position="1"/>
        <end position="33"/>
    </location>
</feature>
<name>A0A518BGN6_9BACT</name>
<evidence type="ECO:0000256" key="1">
    <source>
        <dbReference type="SAM" id="SignalP"/>
    </source>
</evidence>
<proteinExistence type="predicted"/>
<protein>
    <recommendedName>
        <fullName evidence="4">DUF1570 domain-containing protein</fullName>
    </recommendedName>
</protein>
<keyword evidence="1" id="KW-0732">Signal</keyword>
<organism evidence="2 3">
    <name type="scientific">Engelhardtia mirabilis</name>
    <dbReference type="NCBI Taxonomy" id="2528011"/>
    <lineage>
        <taxon>Bacteria</taxon>
        <taxon>Pseudomonadati</taxon>
        <taxon>Planctomycetota</taxon>
        <taxon>Planctomycetia</taxon>
        <taxon>Planctomycetia incertae sedis</taxon>
        <taxon>Engelhardtia</taxon>
    </lineage>
</organism>
<keyword evidence="3" id="KW-1185">Reference proteome</keyword>
<dbReference type="Proteomes" id="UP000316921">
    <property type="component" value="Chromosome"/>
</dbReference>
<feature type="chain" id="PRO_5021788053" description="DUF1570 domain-containing protein" evidence="1">
    <location>
        <begin position="34"/>
        <end position="417"/>
    </location>
</feature>
<dbReference type="EMBL" id="CP036287">
    <property type="protein sequence ID" value="QDU66083.1"/>
    <property type="molecule type" value="Genomic_DNA"/>
</dbReference>
<accession>A0A518BGN6</accession>
<dbReference type="AlphaFoldDB" id="A0A518BGN6"/>
<gene>
    <name evidence="2" type="ORF">Pla133_11490</name>
</gene>
<reference evidence="2 3" key="1">
    <citation type="submission" date="2019-02" db="EMBL/GenBank/DDBJ databases">
        <title>Deep-cultivation of Planctomycetes and their phenomic and genomic characterization uncovers novel biology.</title>
        <authorList>
            <person name="Wiegand S."/>
            <person name="Jogler M."/>
            <person name="Boedeker C."/>
            <person name="Pinto D."/>
            <person name="Vollmers J."/>
            <person name="Rivas-Marin E."/>
            <person name="Kohn T."/>
            <person name="Peeters S.H."/>
            <person name="Heuer A."/>
            <person name="Rast P."/>
            <person name="Oberbeckmann S."/>
            <person name="Bunk B."/>
            <person name="Jeske O."/>
            <person name="Meyerdierks A."/>
            <person name="Storesund J.E."/>
            <person name="Kallscheuer N."/>
            <person name="Luecker S."/>
            <person name="Lage O.M."/>
            <person name="Pohl T."/>
            <person name="Merkel B.J."/>
            <person name="Hornburger P."/>
            <person name="Mueller R.-W."/>
            <person name="Bruemmer F."/>
            <person name="Labrenz M."/>
            <person name="Spormann A.M."/>
            <person name="Op den Camp H."/>
            <person name="Overmann J."/>
            <person name="Amann R."/>
            <person name="Jetten M.S.M."/>
            <person name="Mascher T."/>
            <person name="Medema M.H."/>
            <person name="Devos D.P."/>
            <person name="Kaster A.-K."/>
            <person name="Ovreas L."/>
            <person name="Rohde M."/>
            <person name="Galperin M.Y."/>
            <person name="Jogler C."/>
        </authorList>
    </citation>
    <scope>NUCLEOTIDE SEQUENCE [LARGE SCALE GENOMIC DNA]</scope>
    <source>
        <strain evidence="2 3">Pla133</strain>
    </source>
</reference>